<protein>
    <submittedName>
        <fullName evidence="1">Uncharacterized protein</fullName>
    </submittedName>
</protein>
<evidence type="ECO:0000313" key="2">
    <source>
        <dbReference type="Proteomes" id="UP000807504"/>
    </source>
</evidence>
<reference evidence="1" key="2">
    <citation type="submission" date="2020-06" db="EMBL/GenBank/DDBJ databases">
        <authorList>
            <person name="Sheffer M."/>
        </authorList>
    </citation>
    <scope>NUCLEOTIDE SEQUENCE</scope>
</reference>
<proteinExistence type="predicted"/>
<keyword evidence="2" id="KW-1185">Reference proteome</keyword>
<dbReference type="EMBL" id="JABXBU010000001">
    <property type="protein sequence ID" value="KAF8796557.1"/>
    <property type="molecule type" value="Genomic_DNA"/>
</dbReference>
<reference evidence="1" key="1">
    <citation type="journal article" date="2020" name="bioRxiv">
        <title>Chromosome-level reference genome of the European wasp spider Argiope bruennichi: a resource for studies on range expansion and evolutionary adaptation.</title>
        <authorList>
            <person name="Sheffer M.M."/>
            <person name="Hoppe A."/>
            <person name="Krehenwinkel H."/>
            <person name="Uhl G."/>
            <person name="Kuss A.W."/>
            <person name="Jensen L."/>
            <person name="Jensen C."/>
            <person name="Gillespie R.G."/>
            <person name="Hoff K.J."/>
            <person name="Prost S."/>
        </authorList>
    </citation>
    <scope>NUCLEOTIDE SEQUENCE</scope>
</reference>
<dbReference type="AlphaFoldDB" id="A0A8T0FZM9"/>
<gene>
    <name evidence="1" type="ORF">HNY73_000917</name>
</gene>
<evidence type="ECO:0000313" key="1">
    <source>
        <dbReference type="EMBL" id="KAF8796557.1"/>
    </source>
</evidence>
<name>A0A8T0FZM9_ARGBR</name>
<organism evidence="1 2">
    <name type="scientific">Argiope bruennichi</name>
    <name type="common">Wasp spider</name>
    <name type="synonym">Aranea bruennichi</name>
    <dbReference type="NCBI Taxonomy" id="94029"/>
    <lineage>
        <taxon>Eukaryota</taxon>
        <taxon>Metazoa</taxon>
        <taxon>Ecdysozoa</taxon>
        <taxon>Arthropoda</taxon>
        <taxon>Chelicerata</taxon>
        <taxon>Arachnida</taxon>
        <taxon>Araneae</taxon>
        <taxon>Araneomorphae</taxon>
        <taxon>Entelegynae</taxon>
        <taxon>Araneoidea</taxon>
        <taxon>Araneidae</taxon>
        <taxon>Argiope</taxon>
    </lineage>
</organism>
<dbReference type="Proteomes" id="UP000807504">
    <property type="component" value="Unassembled WGS sequence"/>
</dbReference>
<comment type="caution">
    <text evidence="1">The sequence shown here is derived from an EMBL/GenBank/DDBJ whole genome shotgun (WGS) entry which is preliminary data.</text>
</comment>
<accession>A0A8T0FZM9</accession>
<sequence>MAEMLQMEAYSTEADHASLSSVDLRDFFHFASTMLRTLEKTSSIVMSDSEEIKFLSFVSLFPLTLDIAPLLPFPYSISLLKGPVLTYSEWQRPLFKDFFCPFFPLAERAAGCHSNLAKDS</sequence>